<proteinExistence type="predicted"/>
<keyword evidence="3" id="KW-1185">Reference proteome</keyword>
<dbReference type="RefSeq" id="WP_377325110.1">
    <property type="nucleotide sequence ID" value="NZ_JBHSNG010000004.1"/>
</dbReference>
<dbReference type="Gene3D" id="3.40.50.2000">
    <property type="entry name" value="Glycogen Phosphorylase B"/>
    <property type="match status" value="2"/>
</dbReference>
<keyword evidence="2" id="KW-0328">Glycosyltransferase</keyword>
<evidence type="ECO:0000259" key="1">
    <source>
        <dbReference type="Pfam" id="PF13439"/>
    </source>
</evidence>
<comment type="caution">
    <text evidence="2">The sequence shown here is derived from an EMBL/GenBank/DDBJ whole genome shotgun (WGS) entry which is preliminary data.</text>
</comment>
<dbReference type="PANTHER" id="PTHR45947">
    <property type="entry name" value="SULFOQUINOVOSYL TRANSFERASE SQD2"/>
    <property type="match status" value="1"/>
</dbReference>
<accession>A0ABW0SU50</accession>
<dbReference type="GO" id="GO:0016757">
    <property type="term" value="F:glycosyltransferase activity"/>
    <property type="evidence" value="ECO:0007669"/>
    <property type="project" value="UniProtKB-KW"/>
</dbReference>
<evidence type="ECO:0000313" key="2">
    <source>
        <dbReference type="EMBL" id="MFC5580534.1"/>
    </source>
</evidence>
<dbReference type="Proteomes" id="UP001596111">
    <property type="component" value="Unassembled WGS sequence"/>
</dbReference>
<dbReference type="PANTHER" id="PTHR45947:SF3">
    <property type="entry name" value="SULFOQUINOVOSYL TRANSFERASE SQD2"/>
    <property type="match status" value="1"/>
</dbReference>
<gene>
    <name evidence="2" type="ORF">ACFPPB_05365</name>
</gene>
<dbReference type="Pfam" id="PF13692">
    <property type="entry name" value="Glyco_trans_1_4"/>
    <property type="match status" value="1"/>
</dbReference>
<dbReference type="Pfam" id="PF13439">
    <property type="entry name" value="Glyco_transf_4"/>
    <property type="match status" value="1"/>
</dbReference>
<reference evidence="3" key="1">
    <citation type="journal article" date="2019" name="Int. J. Syst. Evol. Microbiol.">
        <title>The Global Catalogue of Microorganisms (GCM) 10K type strain sequencing project: providing services to taxonomists for standard genome sequencing and annotation.</title>
        <authorList>
            <consortium name="The Broad Institute Genomics Platform"/>
            <consortium name="The Broad Institute Genome Sequencing Center for Infectious Disease"/>
            <person name="Wu L."/>
            <person name="Ma J."/>
        </authorList>
    </citation>
    <scope>NUCLEOTIDE SEQUENCE [LARGE SCALE GENOMIC DNA]</scope>
    <source>
        <strain evidence="3">CGMCC 1.13587</strain>
    </source>
</reference>
<keyword evidence="2" id="KW-0808">Transferase</keyword>
<evidence type="ECO:0000313" key="3">
    <source>
        <dbReference type="Proteomes" id="UP001596111"/>
    </source>
</evidence>
<name>A0ABW0SU50_9GAMM</name>
<dbReference type="CDD" id="cd03801">
    <property type="entry name" value="GT4_PimA-like"/>
    <property type="match status" value="1"/>
</dbReference>
<dbReference type="EMBL" id="JBHSNG010000004">
    <property type="protein sequence ID" value="MFC5580534.1"/>
    <property type="molecule type" value="Genomic_DNA"/>
</dbReference>
<sequence length="363" mass="39900">MKLLFVGTNPENTGAASHFVALVQAMAEAGHEVSAVIYPDGLIWQGLARSRVRLYKAKFRNVLDLRGYAAVFRAARELKPDWLVGNFGKEYWPLIVAGRLLRVPVALFRHRTPPMKAVSAYLIPRLAQHFFAVSRHARQAYLDRGVPGHLVRVLYNPVNMELCRFDPQQRSEILRSLGLGEDAIVLGYTGRMHTGKGIFPLFDAATAAMAEQPRLHCLWLGDGPDAQTLRERAAATATASRHHFLGWIHDIHPYYSAFSMLAFPSIATETFGRVSVEAQAAGVPVLGSDIGGIPETLDVGVTGLLLPPGDVAAWRDAILKLCDPVLRKSMGAAAQDYVQQHFSTPVIAEEFRRSLLGDRCGAD</sequence>
<feature type="domain" description="Glycosyltransferase subfamily 4-like N-terminal" evidence="1">
    <location>
        <begin position="14"/>
        <end position="161"/>
    </location>
</feature>
<organism evidence="2 3">
    <name type="scientific">Rhodanobacter terrae</name>
    <dbReference type="NCBI Taxonomy" id="418647"/>
    <lineage>
        <taxon>Bacteria</taxon>
        <taxon>Pseudomonadati</taxon>
        <taxon>Pseudomonadota</taxon>
        <taxon>Gammaproteobacteria</taxon>
        <taxon>Lysobacterales</taxon>
        <taxon>Rhodanobacteraceae</taxon>
        <taxon>Rhodanobacter</taxon>
    </lineage>
</organism>
<protein>
    <submittedName>
        <fullName evidence="2">Glycosyltransferase family 4 protein</fullName>
        <ecNumber evidence="2">2.4.-.-</ecNumber>
    </submittedName>
</protein>
<dbReference type="SUPFAM" id="SSF53756">
    <property type="entry name" value="UDP-Glycosyltransferase/glycogen phosphorylase"/>
    <property type="match status" value="1"/>
</dbReference>
<dbReference type="EC" id="2.4.-.-" evidence="2"/>
<dbReference type="InterPro" id="IPR050194">
    <property type="entry name" value="Glycosyltransferase_grp1"/>
</dbReference>
<dbReference type="InterPro" id="IPR028098">
    <property type="entry name" value="Glyco_trans_4-like_N"/>
</dbReference>